<accession>A0A173RJ94</accession>
<evidence type="ECO:0000313" key="5">
    <source>
        <dbReference type="Proteomes" id="UP000095390"/>
    </source>
</evidence>
<reference evidence="3 5" key="1">
    <citation type="submission" date="2015-09" db="EMBL/GenBank/DDBJ databases">
        <authorList>
            <consortium name="Pathogen Informatics"/>
        </authorList>
    </citation>
    <scope>NUCLEOTIDE SEQUENCE [LARGE SCALE GENOMIC DNA]</scope>
    <source>
        <strain evidence="3 5">2789STDY5834966</strain>
    </source>
</reference>
<keyword evidence="3" id="KW-0378">Hydrolase</keyword>
<reference evidence="4 6" key="2">
    <citation type="submission" date="2018-08" db="EMBL/GenBank/DDBJ databases">
        <title>A genome reference for cultivated species of the human gut microbiota.</title>
        <authorList>
            <person name="Zou Y."/>
            <person name="Xue W."/>
            <person name="Luo G."/>
        </authorList>
    </citation>
    <scope>NUCLEOTIDE SEQUENCE [LARGE SCALE GENOMIC DNA]</scope>
    <source>
        <strain evidence="4 6">AM34-3LB</strain>
    </source>
</reference>
<dbReference type="Pfam" id="PF02541">
    <property type="entry name" value="Ppx-GppA"/>
    <property type="match status" value="1"/>
</dbReference>
<dbReference type="InterPro" id="IPR003695">
    <property type="entry name" value="Ppx_GppA_N"/>
</dbReference>
<dbReference type="GO" id="GO:0004309">
    <property type="term" value="F:exopolyphosphatase activity"/>
    <property type="evidence" value="ECO:0007669"/>
    <property type="project" value="UniProtKB-EC"/>
</dbReference>
<keyword evidence="6" id="KW-1185">Reference proteome</keyword>
<dbReference type="Gene3D" id="3.30.420.150">
    <property type="entry name" value="Exopolyphosphatase. Domain 2"/>
    <property type="match status" value="1"/>
</dbReference>
<evidence type="ECO:0000256" key="1">
    <source>
        <dbReference type="ARBA" id="ARBA00007125"/>
    </source>
</evidence>
<dbReference type="InterPro" id="IPR043129">
    <property type="entry name" value="ATPase_NBD"/>
</dbReference>
<dbReference type="EC" id="3.6.1.11" evidence="3"/>
<gene>
    <name evidence="3" type="primary">ppx</name>
    <name evidence="4" type="ORF">DW833_14960</name>
    <name evidence="3" type="ORF">ERS852578_00168</name>
</gene>
<evidence type="ECO:0000313" key="4">
    <source>
        <dbReference type="EMBL" id="RHC60002.1"/>
    </source>
</evidence>
<dbReference type="InterPro" id="IPR050273">
    <property type="entry name" value="GppA/Ppx_hydrolase"/>
</dbReference>
<dbReference type="RefSeq" id="WP_022170202.1">
    <property type="nucleotide sequence ID" value="NZ_CABJFJ010000024.1"/>
</dbReference>
<dbReference type="Proteomes" id="UP000095390">
    <property type="component" value="Unassembled WGS sequence"/>
</dbReference>
<dbReference type="PANTHER" id="PTHR30005:SF0">
    <property type="entry name" value="RETROGRADE REGULATION PROTEIN 2"/>
    <property type="match status" value="1"/>
</dbReference>
<dbReference type="SUPFAM" id="SSF53067">
    <property type="entry name" value="Actin-like ATPase domain"/>
    <property type="match status" value="2"/>
</dbReference>
<dbReference type="OrthoDB" id="9807195at2"/>
<evidence type="ECO:0000259" key="2">
    <source>
        <dbReference type="Pfam" id="PF02541"/>
    </source>
</evidence>
<sequence length="307" mass="34466">MKCAIVDLGSNTIRLSLYNTLENGGFETLFSKKYMAGLAGYVSHGIMSNDGINQACAVLLDFKILLQQLSVKDMHVFATASLRNIKNTEKALETIKRRTGLSVDVIEGSEEGILGYYGALYTTDLKNGMMFDIGGGSTEFVRVKNGKVKNSQSVSIGSLNLFHSNVSGLWPEKKEQKAITKQINKKLNTVDFPKKSPEKVCCVGGTCRAILNIVNYHFNKQENNRIITREEFDKILKILTKHDITSRNYILKLCPDRVHTIIPGMMVVKEIMDRLNCKELWVSRYGVREGYLCKNFLMTGSTQEVTK</sequence>
<evidence type="ECO:0000313" key="3">
    <source>
        <dbReference type="EMBL" id="CUM77855.1"/>
    </source>
</evidence>
<dbReference type="Gene3D" id="3.30.420.40">
    <property type="match status" value="1"/>
</dbReference>
<dbReference type="AlphaFoldDB" id="A0A173RJ94"/>
<comment type="similarity">
    <text evidence="1">Belongs to the GppA/Ppx family.</text>
</comment>
<proteinExistence type="inferred from homology"/>
<dbReference type="CDD" id="cd24052">
    <property type="entry name" value="ASKHA_NBD_HpPPX-GppA-like"/>
    <property type="match status" value="1"/>
</dbReference>
<organism evidence="3 5">
    <name type="scientific">Anaerobutyricum hallii</name>
    <dbReference type="NCBI Taxonomy" id="39488"/>
    <lineage>
        <taxon>Bacteria</taxon>
        <taxon>Bacillati</taxon>
        <taxon>Bacillota</taxon>
        <taxon>Clostridia</taxon>
        <taxon>Lachnospirales</taxon>
        <taxon>Lachnospiraceae</taxon>
        <taxon>Anaerobutyricum</taxon>
    </lineage>
</organism>
<dbReference type="EMBL" id="QSID01000024">
    <property type="protein sequence ID" value="RHC60002.1"/>
    <property type="molecule type" value="Genomic_DNA"/>
</dbReference>
<protein>
    <submittedName>
        <fullName evidence="3 4">Phosphatase</fullName>
        <ecNumber evidence="3">3.6.1.11</ecNumber>
    </submittedName>
</protein>
<dbReference type="PANTHER" id="PTHR30005">
    <property type="entry name" value="EXOPOLYPHOSPHATASE"/>
    <property type="match status" value="1"/>
</dbReference>
<dbReference type="Proteomes" id="UP000284621">
    <property type="component" value="Unassembled WGS sequence"/>
</dbReference>
<dbReference type="EMBL" id="CYYC01000002">
    <property type="protein sequence ID" value="CUM77855.1"/>
    <property type="molecule type" value="Genomic_DNA"/>
</dbReference>
<feature type="domain" description="Ppx/GppA phosphatase N-terminal" evidence="2">
    <location>
        <begin position="23"/>
        <end position="294"/>
    </location>
</feature>
<evidence type="ECO:0000313" key="6">
    <source>
        <dbReference type="Proteomes" id="UP000284621"/>
    </source>
</evidence>
<name>A0A173RJ94_9FIRM</name>